<reference evidence="5" key="1">
    <citation type="submission" date="2022-09" db="EMBL/GenBank/DDBJ databases">
        <title>Fusarium specimens isolated from Avocado Roots.</title>
        <authorList>
            <person name="Stajich J."/>
            <person name="Roper C."/>
            <person name="Heimlech-Rivalta G."/>
        </authorList>
    </citation>
    <scope>NUCLEOTIDE SEQUENCE</scope>
    <source>
        <strain evidence="5">CF00136</strain>
    </source>
</reference>
<comment type="caution">
    <text evidence="5">The sequence shown here is derived from an EMBL/GenBank/DDBJ whole genome shotgun (WGS) entry which is preliminary data.</text>
</comment>
<evidence type="ECO:0000256" key="1">
    <source>
        <dbReference type="ARBA" id="ARBA00006484"/>
    </source>
</evidence>
<accession>A0A9W8S4T4</accession>
<keyword evidence="2" id="KW-0521">NADP</keyword>
<dbReference type="OrthoDB" id="191139at2759"/>
<keyword evidence="6" id="KW-1185">Reference proteome</keyword>
<keyword evidence="3" id="KW-0560">Oxidoreductase</keyword>
<name>A0A9W8S4T4_9HYPO</name>
<dbReference type="InterPro" id="IPR002347">
    <property type="entry name" value="SDR_fam"/>
</dbReference>
<evidence type="ECO:0000313" key="5">
    <source>
        <dbReference type="EMBL" id="KAJ4264315.1"/>
    </source>
</evidence>
<dbReference type="GO" id="GO:0016491">
    <property type="term" value="F:oxidoreductase activity"/>
    <property type="evidence" value="ECO:0007669"/>
    <property type="project" value="UniProtKB-KW"/>
</dbReference>
<proteinExistence type="inferred from homology"/>
<evidence type="ECO:0000256" key="4">
    <source>
        <dbReference type="RuleBase" id="RU000363"/>
    </source>
</evidence>
<dbReference type="EMBL" id="JAOQAZ010000008">
    <property type="protein sequence ID" value="KAJ4264315.1"/>
    <property type="molecule type" value="Genomic_DNA"/>
</dbReference>
<dbReference type="Pfam" id="PF00106">
    <property type="entry name" value="adh_short"/>
    <property type="match status" value="1"/>
</dbReference>
<protein>
    <submittedName>
        <fullName evidence="5">Uncharacterized protein</fullName>
    </submittedName>
</protein>
<comment type="similarity">
    <text evidence="1 4">Belongs to the short-chain dehydrogenases/reductases (SDR) family.</text>
</comment>
<dbReference type="Gene3D" id="3.40.50.720">
    <property type="entry name" value="NAD(P)-binding Rossmann-like Domain"/>
    <property type="match status" value="1"/>
</dbReference>
<dbReference type="AlphaFoldDB" id="A0A9W8S4T4"/>
<gene>
    <name evidence="5" type="ORF">NW762_005511</name>
</gene>
<organism evidence="5 6">
    <name type="scientific">Fusarium torreyae</name>
    <dbReference type="NCBI Taxonomy" id="1237075"/>
    <lineage>
        <taxon>Eukaryota</taxon>
        <taxon>Fungi</taxon>
        <taxon>Dikarya</taxon>
        <taxon>Ascomycota</taxon>
        <taxon>Pezizomycotina</taxon>
        <taxon>Sordariomycetes</taxon>
        <taxon>Hypocreomycetidae</taxon>
        <taxon>Hypocreales</taxon>
        <taxon>Nectriaceae</taxon>
        <taxon>Fusarium</taxon>
    </lineage>
</organism>
<dbReference type="PRINTS" id="PR00080">
    <property type="entry name" value="SDRFAMILY"/>
</dbReference>
<dbReference type="InterPro" id="IPR036291">
    <property type="entry name" value="NAD(P)-bd_dom_sf"/>
</dbReference>
<evidence type="ECO:0000313" key="6">
    <source>
        <dbReference type="Proteomes" id="UP001152049"/>
    </source>
</evidence>
<sequence>MANQQWNPSTGIPNLKDKVAIVTGGSTGIGYETVKALAQGGAKVYMTTRNQTRARQAKEKITEDPDIDPNNVQYLVMDLYDPTSITAAVDELKNKENKVHILINNAGAGTPSTELVDGKYEQHMAANHMGPFLLVNRLFPLLQAAASEKGADVRIINIGSIAHIKMLPGHFEFKFDSPTCFKDPVPWYPWQWRFFGTFMFKFDMIRYAVSKAAVVLFTQELQRRFDAQDLPIICIAVDPGTVRTEGLLAISNIVVRTMAHLLFMTAEQGAANSLFAATAREVKEDAAKYQGKFLVPVGKLEVPNPVAQDDRQVKGLWENTTVEVNKWLTERKLPPLEADY</sequence>
<dbReference type="PANTHER" id="PTHR24320:SF282">
    <property type="entry name" value="WW DOMAIN-CONTAINING OXIDOREDUCTASE"/>
    <property type="match status" value="1"/>
</dbReference>
<dbReference type="Proteomes" id="UP001152049">
    <property type="component" value="Unassembled WGS sequence"/>
</dbReference>
<evidence type="ECO:0000256" key="3">
    <source>
        <dbReference type="ARBA" id="ARBA00023002"/>
    </source>
</evidence>
<dbReference type="PANTHER" id="PTHR24320">
    <property type="entry name" value="RETINOL DEHYDROGENASE"/>
    <property type="match status" value="1"/>
</dbReference>
<evidence type="ECO:0000256" key="2">
    <source>
        <dbReference type="ARBA" id="ARBA00022857"/>
    </source>
</evidence>
<dbReference type="SUPFAM" id="SSF51735">
    <property type="entry name" value="NAD(P)-binding Rossmann-fold domains"/>
    <property type="match status" value="1"/>
</dbReference>
<dbReference type="PRINTS" id="PR00081">
    <property type="entry name" value="GDHRDH"/>
</dbReference>